<reference evidence="1 2" key="1">
    <citation type="journal article" date="2024" name="J. Plant Pathol.">
        <title>Sequence and assembly of the genome of Seiridium unicorne, isolate CBS 538.82, causal agent of cypress canker disease.</title>
        <authorList>
            <person name="Scali E."/>
            <person name="Rocca G.D."/>
            <person name="Danti R."/>
            <person name="Garbelotto M."/>
            <person name="Barberini S."/>
            <person name="Baroncelli R."/>
            <person name="Emiliani G."/>
        </authorList>
    </citation>
    <scope>NUCLEOTIDE SEQUENCE [LARGE SCALE GENOMIC DNA]</scope>
    <source>
        <strain evidence="1 2">BM-138-508</strain>
    </source>
</reference>
<gene>
    <name evidence="1" type="ORF">SUNI508_08768</name>
</gene>
<organism evidence="1 2">
    <name type="scientific">Seiridium unicorne</name>
    <dbReference type="NCBI Taxonomy" id="138068"/>
    <lineage>
        <taxon>Eukaryota</taxon>
        <taxon>Fungi</taxon>
        <taxon>Dikarya</taxon>
        <taxon>Ascomycota</taxon>
        <taxon>Pezizomycotina</taxon>
        <taxon>Sordariomycetes</taxon>
        <taxon>Xylariomycetidae</taxon>
        <taxon>Amphisphaeriales</taxon>
        <taxon>Sporocadaceae</taxon>
        <taxon>Seiridium</taxon>
    </lineage>
</organism>
<name>A0ABR2URX2_9PEZI</name>
<proteinExistence type="predicted"/>
<dbReference type="Proteomes" id="UP001408356">
    <property type="component" value="Unassembled WGS sequence"/>
</dbReference>
<protein>
    <submittedName>
        <fullName evidence="1">Uncharacterized protein</fullName>
    </submittedName>
</protein>
<comment type="caution">
    <text evidence="1">The sequence shown here is derived from an EMBL/GenBank/DDBJ whole genome shotgun (WGS) entry which is preliminary data.</text>
</comment>
<evidence type="ECO:0000313" key="2">
    <source>
        <dbReference type="Proteomes" id="UP001408356"/>
    </source>
</evidence>
<evidence type="ECO:0000313" key="1">
    <source>
        <dbReference type="EMBL" id="KAK9417408.1"/>
    </source>
</evidence>
<sequence length="145" mass="17167">MPYPRHETELKREALRSCLRMFRQPAEAPAILKGSWRETRDYYAARDVVDLDRHELIELCRLCTVHGHEALWRRASPWSPRCVDRAQCLQIEMRPGLHCLWSLFEYRQCRTTTAVTKMVYGGNSTTIGYLFIHDTPRFHSIWSRS</sequence>
<dbReference type="EMBL" id="JARVKF010000398">
    <property type="protein sequence ID" value="KAK9417408.1"/>
    <property type="molecule type" value="Genomic_DNA"/>
</dbReference>
<accession>A0ABR2URX2</accession>
<keyword evidence="2" id="KW-1185">Reference proteome</keyword>